<dbReference type="EMBL" id="JACHHY010000009">
    <property type="protein sequence ID" value="MBB5018455.1"/>
    <property type="molecule type" value="Genomic_DNA"/>
</dbReference>
<organism evidence="1 2">
    <name type="scientific">Chitinivorax tropicus</name>
    <dbReference type="NCBI Taxonomy" id="714531"/>
    <lineage>
        <taxon>Bacteria</taxon>
        <taxon>Pseudomonadati</taxon>
        <taxon>Pseudomonadota</taxon>
        <taxon>Betaproteobacteria</taxon>
        <taxon>Chitinivorax</taxon>
    </lineage>
</organism>
<dbReference type="GO" id="GO:0043571">
    <property type="term" value="P:maintenance of CRISPR repeat elements"/>
    <property type="evidence" value="ECO:0007669"/>
    <property type="project" value="InterPro"/>
</dbReference>
<accession>A0A840MLU0</accession>
<name>A0A840MLU0_9PROT</name>
<evidence type="ECO:0000313" key="2">
    <source>
        <dbReference type="Proteomes" id="UP000575898"/>
    </source>
</evidence>
<dbReference type="Gene3D" id="3.30.70.2540">
    <property type="entry name" value="CRISPR-associated endoribonuclease Cas6/Csy4"/>
    <property type="match status" value="1"/>
</dbReference>
<proteinExistence type="predicted"/>
<dbReference type="RefSeq" id="WP_184037753.1">
    <property type="nucleotide sequence ID" value="NZ_JACHHY010000009.1"/>
</dbReference>
<protein>
    <submittedName>
        <fullName evidence="1">CRISPR-associated endoribonuclease Cas6/Csy4 subtype I-F</fullName>
    </submittedName>
</protein>
<dbReference type="Pfam" id="PF09618">
    <property type="entry name" value="Cas_Csy4"/>
    <property type="match status" value="1"/>
</dbReference>
<dbReference type="GO" id="GO:0004519">
    <property type="term" value="F:endonuclease activity"/>
    <property type="evidence" value="ECO:0007669"/>
    <property type="project" value="InterPro"/>
</dbReference>
<dbReference type="InterPro" id="IPR013396">
    <property type="entry name" value="CRISPR-assoc_prot_Csy4"/>
</dbReference>
<sequence>MRPLFYTDILLKTPPYPIAAAGVLRILHAGFTLAPGRYALALPEYERGLGRKLRVFASSRDELDELVDYLKDSTKLHQFGELTYPATVPDNYPGPWAQFKRFRIPSRKAERKQDGTLRLRRMAEADAQALPYFPISSHSNGHAFRLYVTKLAATDNGTDCQPDAYGLSVSSRAFSVPDLP</sequence>
<evidence type="ECO:0000313" key="1">
    <source>
        <dbReference type="EMBL" id="MBB5018455.1"/>
    </source>
</evidence>
<comment type="caution">
    <text evidence="1">The sequence shown here is derived from an EMBL/GenBank/DDBJ whole genome shotgun (WGS) entry which is preliminary data.</text>
</comment>
<dbReference type="AlphaFoldDB" id="A0A840MLU0"/>
<keyword evidence="2" id="KW-1185">Reference proteome</keyword>
<dbReference type="Proteomes" id="UP000575898">
    <property type="component" value="Unassembled WGS sequence"/>
</dbReference>
<reference evidence="1 2" key="1">
    <citation type="submission" date="2020-08" db="EMBL/GenBank/DDBJ databases">
        <title>Genomic Encyclopedia of Type Strains, Phase IV (KMG-IV): sequencing the most valuable type-strain genomes for metagenomic binning, comparative biology and taxonomic classification.</title>
        <authorList>
            <person name="Goeker M."/>
        </authorList>
    </citation>
    <scope>NUCLEOTIDE SEQUENCE [LARGE SCALE GENOMIC DNA]</scope>
    <source>
        <strain evidence="1 2">DSM 27165</strain>
    </source>
</reference>
<dbReference type="InterPro" id="IPR042564">
    <property type="entry name" value="CRISPR-Cas6/Csy4_sf"/>
</dbReference>
<gene>
    <name evidence="1" type="ORF">HNQ59_001744</name>
</gene>